<proteinExistence type="predicted"/>
<organism evidence="2 3">
    <name type="scientific">Polypedilum vanderplanki</name>
    <name type="common">Sleeping chironomid midge</name>
    <dbReference type="NCBI Taxonomy" id="319348"/>
    <lineage>
        <taxon>Eukaryota</taxon>
        <taxon>Metazoa</taxon>
        <taxon>Ecdysozoa</taxon>
        <taxon>Arthropoda</taxon>
        <taxon>Hexapoda</taxon>
        <taxon>Insecta</taxon>
        <taxon>Pterygota</taxon>
        <taxon>Neoptera</taxon>
        <taxon>Endopterygota</taxon>
        <taxon>Diptera</taxon>
        <taxon>Nematocera</taxon>
        <taxon>Chironomoidea</taxon>
        <taxon>Chironomidae</taxon>
        <taxon>Chironominae</taxon>
        <taxon>Polypedilum</taxon>
        <taxon>Polypedilum</taxon>
    </lineage>
</organism>
<dbReference type="Gene3D" id="1.25.40.420">
    <property type="match status" value="1"/>
</dbReference>
<sequence>MEISTSWKRTINFNIEDISLSDTTTYFSEVFMMTIGLEELKISIDGCIYKNRSLKNCMNLTLTYIDDPVYCVDKIILNDNTLNKNQNGIKINFTINNYQMIRSVPNYCRIDISGKIISERPFPLTKKYEDFYLNDSFSDIKIISQDEVSFPAHRIFLSNHSKVFKQMLTTDMIEKRSNQINIEDADGDTIKEFLRFIYLGEVEDKKQVLPLFYLAEKYEISALKSYCAYLSINHTCYENVLELIDLAEKCNENLMFFNCVKFIMAHFEEIKNLEEWETLSNSVMTNIMNNMIDINVIVNEESIVKPQGK</sequence>
<evidence type="ECO:0000313" key="2">
    <source>
        <dbReference type="EMBL" id="KAG5683312.1"/>
    </source>
</evidence>
<dbReference type="SUPFAM" id="SSF54695">
    <property type="entry name" value="POZ domain"/>
    <property type="match status" value="1"/>
</dbReference>
<dbReference type="Pfam" id="PF00651">
    <property type="entry name" value="BTB"/>
    <property type="match status" value="1"/>
</dbReference>
<dbReference type="Proteomes" id="UP001107558">
    <property type="component" value="Chromosome 1"/>
</dbReference>
<dbReference type="PROSITE" id="PS50097">
    <property type="entry name" value="BTB"/>
    <property type="match status" value="1"/>
</dbReference>
<dbReference type="CDD" id="cd14733">
    <property type="entry name" value="BACK"/>
    <property type="match status" value="1"/>
</dbReference>
<evidence type="ECO:0000259" key="1">
    <source>
        <dbReference type="PROSITE" id="PS50097"/>
    </source>
</evidence>
<feature type="domain" description="BTB" evidence="1">
    <location>
        <begin position="138"/>
        <end position="206"/>
    </location>
</feature>
<dbReference type="Gene3D" id="3.30.710.10">
    <property type="entry name" value="Potassium Channel Kv1.1, Chain A"/>
    <property type="match status" value="1"/>
</dbReference>
<accession>A0A9J6CMY6</accession>
<dbReference type="CDD" id="cd18186">
    <property type="entry name" value="BTB_POZ_ZBTB_KLHL-like"/>
    <property type="match status" value="1"/>
</dbReference>
<dbReference type="InterPro" id="IPR011333">
    <property type="entry name" value="SKP1/BTB/POZ_sf"/>
</dbReference>
<dbReference type="PANTHER" id="PTHR24413">
    <property type="entry name" value="SPECKLE-TYPE POZ PROTEIN"/>
    <property type="match status" value="1"/>
</dbReference>
<evidence type="ECO:0000313" key="3">
    <source>
        <dbReference type="Proteomes" id="UP001107558"/>
    </source>
</evidence>
<reference evidence="2" key="1">
    <citation type="submission" date="2021-03" db="EMBL/GenBank/DDBJ databases">
        <title>Chromosome level genome of the anhydrobiotic midge Polypedilum vanderplanki.</title>
        <authorList>
            <person name="Yoshida Y."/>
            <person name="Kikawada T."/>
            <person name="Gusev O."/>
        </authorList>
    </citation>
    <scope>NUCLEOTIDE SEQUENCE</scope>
    <source>
        <strain evidence="2">NIAS01</strain>
        <tissue evidence="2">Whole body or cell culture</tissue>
    </source>
</reference>
<dbReference type="OrthoDB" id="7786319at2759"/>
<dbReference type="SMART" id="SM00225">
    <property type="entry name" value="BTB"/>
    <property type="match status" value="1"/>
</dbReference>
<name>A0A9J6CMY6_POLVA</name>
<keyword evidence="3" id="KW-1185">Reference proteome</keyword>
<gene>
    <name evidence="2" type="ORF">PVAND_012598</name>
</gene>
<comment type="caution">
    <text evidence="2">The sequence shown here is derived from an EMBL/GenBank/DDBJ whole genome shotgun (WGS) entry which is preliminary data.</text>
</comment>
<dbReference type="InterPro" id="IPR000210">
    <property type="entry name" value="BTB/POZ_dom"/>
</dbReference>
<dbReference type="AlphaFoldDB" id="A0A9J6CMY6"/>
<dbReference type="EMBL" id="JADBJN010000001">
    <property type="protein sequence ID" value="KAG5683312.1"/>
    <property type="molecule type" value="Genomic_DNA"/>
</dbReference>
<protein>
    <recommendedName>
        <fullName evidence="1">BTB domain-containing protein</fullName>
    </recommendedName>
</protein>